<dbReference type="GO" id="GO:0016740">
    <property type="term" value="F:transferase activity"/>
    <property type="evidence" value="ECO:0007669"/>
    <property type="project" value="UniProtKB-KW"/>
</dbReference>
<dbReference type="Pfam" id="PF00535">
    <property type="entry name" value="Glycos_transf_2"/>
    <property type="match status" value="1"/>
</dbReference>
<dbReference type="Proteomes" id="UP000003781">
    <property type="component" value="Unassembled WGS sequence"/>
</dbReference>
<keyword evidence="2" id="KW-0808">Transferase</keyword>
<gene>
    <name evidence="2" type="ORF">CY0110_22232</name>
</gene>
<dbReference type="CDD" id="cd00761">
    <property type="entry name" value="Glyco_tranf_GTA_type"/>
    <property type="match status" value="1"/>
</dbReference>
<sequence>MNVFPMVSIIIPVYNDGIRLKKCLEALENQSYPTDNYEVIVIDNASDKEQNIKAIVSQFSQTHYAYEAKQGSYSARNKGLSLAKGEIIAFTDSDCLPTINWLKNGVSALLAHPNCGLVAGKIELFFRNPNQPTAIELYESVTAFPQEKLLAEYHGAATANVFTYRKIFDEVGGFDDSLKSNGDLEWGNRVYEKGYEQIYAEEVCIFHPARHSWSQLYQRTIRLASGSFQRQSKALTSSLQKQLLFLGYLRYNLTPPINFLIKVFRDQRFQSLEEKLQVSLVMFFVRYCSAWELLRVKLGKESARL</sequence>
<dbReference type="OrthoDB" id="440227at2"/>
<organism evidence="2 3">
    <name type="scientific">Crocosphaera chwakensis CCY0110</name>
    <dbReference type="NCBI Taxonomy" id="391612"/>
    <lineage>
        <taxon>Bacteria</taxon>
        <taxon>Bacillati</taxon>
        <taxon>Cyanobacteriota</taxon>
        <taxon>Cyanophyceae</taxon>
        <taxon>Oscillatoriophycideae</taxon>
        <taxon>Chroococcales</taxon>
        <taxon>Aphanothecaceae</taxon>
        <taxon>Crocosphaera</taxon>
        <taxon>Crocosphaera chwakensis</taxon>
    </lineage>
</organism>
<dbReference type="EMBL" id="AAXW01000004">
    <property type="protein sequence ID" value="EAZ92861.1"/>
    <property type="molecule type" value="Genomic_DNA"/>
</dbReference>
<dbReference type="Gene3D" id="3.90.550.10">
    <property type="entry name" value="Spore Coat Polysaccharide Biosynthesis Protein SpsA, Chain A"/>
    <property type="match status" value="1"/>
</dbReference>
<dbReference type="AlphaFoldDB" id="A3IKZ2"/>
<dbReference type="eggNOG" id="COG1215">
    <property type="taxonomic scope" value="Bacteria"/>
</dbReference>
<dbReference type="PANTHER" id="PTHR43685">
    <property type="entry name" value="GLYCOSYLTRANSFERASE"/>
    <property type="match status" value="1"/>
</dbReference>
<comment type="caution">
    <text evidence="2">The sequence shown here is derived from an EMBL/GenBank/DDBJ whole genome shotgun (WGS) entry which is preliminary data.</text>
</comment>
<dbReference type="InterPro" id="IPR050834">
    <property type="entry name" value="Glycosyltransf_2"/>
</dbReference>
<dbReference type="SUPFAM" id="SSF53448">
    <property type="entry name" value="Nucleotide-diphospho-sugar transferases"/>
    <property type="match status" value="1"/>
</dbReference>
<evidence type="ECO:0000259" key="1">
    <source>
        <dbReference type="Pfam" id="PF00535"/>
    </source>
</evidence>
<accession>A3IKZ2</accession>
<proteinExistence type="predicted"/>
<keyword evidence="3" id="KW-1185">Reference proteome</keyword>
<evidence type="ECO:0000313" key="2">
    <source>
        <dbReference type="EMBL" id="EAZ92861.1"/>
    </source>
</evidence>
<dbReference type="PANTHER" id="PTHR43685:SF2">
    <property type="entry name" value="GLYCOSYLTRANSFERASE 2-LIKE DOMAIN-CONTAINING PROTEIN"/>
    <property type="match status" value="1"/>
</dbReference>
<evidence type="ECO:0000313" key="3">
    <source>
        <dbReference type="Proteomes" id="UP000003781"/>
    </source>
</evidence>
<reference evidence="2 3" key="1">
    <citation type="submission" date="2007-03" db="EMBL/GenBank/DDBJ databases">
        <authorList>
            <person name="Stal L."/>
            <person name="Ferriera S."/>
            <person name="Johnson J."/>
            <person name="Kravitz S."/>
            <person name="Beeson K."/>
            <person name="Sutton G."/>
            <person name="Rogers Y.-H."/>
            <person name="Friedman R."/>
            <person name="Frazier M."/>
            <person name="Venter J.C."/>
        </authorList>
    </citation>
    <scope>NUCLEOTIDE SEQUENCE [LARGE SCALE GENOMIC DNA]</scope>
    <source>
        <strain evidence="2 3">CCY0110</strain>
    </source>
</reference>
<dbReference type="RefSeq" id="WP_008274005.1">
    <property type="nucleotide sequence ID" value="NZ_AAXW01000004.1"/>
</dbReference>
<protein>
    <submittedName>
        <fullName evidence="2">Glycosyl transferase, putative</fullName>
    </submittedName>
</protein>
<name>A3IKZ2_9CHRO</name>
<dbReference type="InterPro" id="IPR001173">
    <property type="entry name" value="Glyco_trans_2-like"/>
</dbReference>
<dbReference type="InterPro" id="IPR029044">
    <property type="entry name" value="Nucleotide-diphossugar_trans"/>
</dbReference>
<feature type="domain" description="Glycosyltransferase 2-like" evidence="1">
    <location>
        <begin position="8"/>
        <end position="154"/>
    </location>
</feature>